<protein>
    <submittedName>
        <fullName evidence="4">SEA domain-containing protein</fullName>
    </submittedName>
</protein>
<feature type="domain" description="SEA" evidence="2">
    <location>
        <begin position="12"/>
        <end position="125"/>
    </location>
</feature>
<name>A0A7E4VY10_PANRE</name>
<organism evidence="3 4">
    <name type="scientific">Panagrellus redivivus</name>
    <name type="common">Microworm</name>
    <dbReference type="NCBI Taxonomy" id="6233"/>
    <lineage>
        <taxon>Eukaryota</taxon>
        <taxon>Metazoa</taxon>
        <taxon>Ecdysozoa</taxon>
        <taxon>Nematoda</taxon>
        <taxon>Chromadorea</taxon>
        <taxon>Rhabditida</taxon>
        <taxon>Tylenchina</taxon>
        <taxon>Panagrolaimomorpha</taxon>
        <taxon>Panagrolaimoidea</taxon>
        <taxon>Panagrolaimidae</taxon>
        <taxon>Panagrellus</taxon>
    </lineage>
</organism>
<feature type="chain" id="PRO_5029010309" evidence="1">
    <location>
        <begin position="22"/>
        <end position="237"/>
    </location>
</feature>
<dbReference type="InterPro" id="IPR036364">
    <property type="entry name" value="SEA_dom_sf"/>
</dbReference>
<dbReference type="AlphaFoldDB" id="A0A7E4VY10"/>
<reference evidence="4" key="2">
    <citation type="submission" date="2020-10" db="UniProtKB">
        <authorList>
            <consortium name="WormBaseParasite"/>
        </authorList>
    </citation>
    <scope>IDENTIFICATION</scope>
</reference>
<evidence type="ECO:0000259" key="2">
    <source>
        <dbReference type="PROSITE" id="PS50024"/>
    </source>
</evidence>
<dbReference type="WBParaSite" id="Pan_g5010.t1">
    <property type="protein sequence ID" value="Pan_g5010.t1"/>
    <property type="gene ID" value="Pan_g5010"/>
</dbReference>
<sequence>MAISAATAVALVALVYRVTLNLPDMPYSNDLRNKSSPTFAEYSQQVIDGVDFLLKPLPGFHSVSVREFRYQAVVGTMTILDVISMNTKGAEQAKKLFKDAIEAGHIGWLDVAPEGFEFHVIPVNSTSDGKYDFSFARPTVTCPDGSIPEYSLYVNFEKFRDGKTDFDDLGTVQPIAGAIQCVQPAQLASKPNVVKRQHLTLIHVSARTPSGSAVMALAFRQVSVVMDFWIVMIAAMS</sequence>
<evidence type="ECO:0000256" key="1">
    <source>
        <dbReference type="SAM" id="SignalP"/>
    </source>
</evidence>
<dbReference type="Proteomes" id="UP000492821">
    <property type="component" value="Unassembled WGS sequence"/>
</dbReference>
<accession>A0A7E4VY10</accession>
<reference evidence="3" key="1">
    <citation type="journal article" date="2013" name="Genetics">
        <title>The draft genome and transcriptome of Panagrellus redivivus are shaped by the harsh demands of a free-living lifestyle.</title>
        <authorList>
            <person name="Srinivasan J."/>
            <person name="Dillman A.R."/>
            <person name="Macchietto M.G."/>
            <person name="Heikkinen L."/>
            <person name="Lakso M."/>
            <person name="Fracchia K.M."/>
            <person name="Antoshechkin I."/>
            <person name="Mortazavi A."/>
            <person name="Wong G."/>
            <person name="Sternberg P.W."/>
        </authorList>
    </citation>
    <scope>NUCLEOTIDE SEQUENCE [LARGE SCALE GENOMIC DNA]</scope>
    <source>
        <strain evidence="3">MT8872</strain>
    </source>
</reference>
<dbReference type="Pfam" id="PF01390">
    <property type="entry name" value="SEA"/>
    <property type="match status" value="1"/>
</dbReference>
<evidence type="ECO:0000313" key="4">
    <source>
        <dbReference type="WBParaSite" id="Pan_g5010.t1"/>
    </source>
</evidence>
<proteinExistence type="predicted"/>
<dbReference type="InterPro" id="IPR000082">
    <property type="entry name" value="SEA_dom"/>
</dbReference>
<dbReference type="SUPFAM" id="SSF82671">
    <property type="entry name" value="SEA domain"/>
    <property type="match status" value="1"/>
</dbReference>
<feature type="signal peptide" evidence="1">
    <location>
        <begin position="1"/>
        <end position="21"/>
    </location>
</feature>
<dbReference type="PROSITE" id="PS50024">
    <property type="entry name" value="SEA"/>
    <property type="match status" value="1"/>
</dbReference>
<keyword evidence="3" id="KW-1185">Reference proteome</keyword>
<evidence type="ECO:0000313" key="3">
    <source>
        <dbReference type="Proteomes" id="UP000492821"/>
    </source>
</evidence>
<keyword evidence="1" id="KW-0732">Signal</keyword>